<reference evidence="3 4" key="1">
    <citation type="submission" date="2012-10" db="EMBL/GenBank/DDBJ databases">
        <authorList>
            <person name="Zafar N."/>
            <person name="Inman J."/>
            <person name="Hall N."/>
            <person name="Lorenzi H."/>
            <person name="Caler E."/>
        </authorList>
    </citation>
    <scope>NUCLEOTIDE SEQUENCE [LARGE SCALE GENOMIC DNA]</scope>
    <source>
        <strain evidence="3 4">IP1</strain>
    </source>
</reference>
<name>L7FNL4_ENTIV</name>
<gene>
    <name evidence="3" type="ORF">EIN_117300</name>
</gene>
<evidence type="ECO:0000313" key="3">
    <source>
        <dbReference type="EMBL" id="ELP92206.1"/>
    </source>
</evidence>
<proteinExistence type="predicted"/>
<feature type="region of interest" description="Disordered" evidence="2">
    <location>
        <begin position="332"/>
        <end position="358"/>
    </location>
</feature>
<accession>L7FNL4</accession>
<keyword evidence="4" id="KW-1185">Reference proteome</keyword>
<feature type="coiled-coil region" evidence="1">
    <location>
        <begin position="1498"/>
        <end position="1532"/>
    </location>
</feature>
<sequence length="2402" mass="282164">MANIVLDKYRLVNTQDPERAFTCLKTANQTFEQKRADIQSAGKEADVEKVKEDATALYHTICVKKAVQVLKGGSPKYKTLKDAMAANNWRNYQCYIGMVKNDFTKELVREENVTVVSLIDEIIKDSPDLEEFIKFYTETNHEEVIENLKKEEAFNNEEKKQINLLNQMKNIYSYDGFAKQLETFKTKCEEMKEEYEKRNISHDEDIKNAEIKLRQFAVESVFKAQFASLKSKLENYKRSINIKNANLENMKKMVETNINLVNIRSLPESSFIGMKDELLQLKPEAQIIFDMYDEMMGGSTPIIQEVKKVEQKVQTPATTQKVVPKVEPPKVKQTVTPKIEPQKTTPQSVPKDEAPKVSEEFDTKRIAKDFVAQLEKSRFVDESKNLEKFKVARNLNMFVSTYFKVERMLLGFTIAEPNFCALELKSEITDIKPAFSEYFEYFENMSIVDEINEIQSYSEAKATEDVLKKSKDQVLMSRDFLTAMEKVKLFNQEILKDNGKMSKFNMTVKTEEIETKLKNLFLDEFVQQITGSYFTNFTNALKKGDNSEVLKISGDVDEIFNKRRVDGYEENALMLRDEIENYKKETKTTFRNFDEIKTKSREVLGYCGMPKTEIHDDNYNLGLYKKEFDFSKYVEKQIESSDTTEKIKPNFVYRNTQKKFVEKSKLKDYIKIVQICDKLWNLSGNAVTFNQNLNILKESFVSQKEYFETIDRVKEVEFMIKQMDDILEIQIVMKMFDKMKNIKSLATNLETYTRNGQSQYIEKINTDMRNALSQQVILEKTPEDYKETILKYSSCWELLFNTKSDDEIQQLKENIEDTKAIEKIKSTVKNTMQRLKGNFSIDIIKDGIAKLDETTENENELLQKFDLNFESEKKTLEQSITGVTIRNCQKTLIDEIRKYFLKLQPKNTKDSYIPSITINYIKELLMQNLTFSESPNENDTKILAAAKAMGDVFCTEISGVPSAIANSYEKIVTQNAQLYLLFEFVELYRSSKRIVINGTSITNNENDTPNTFDEILDSLYSKEMFIYITESESGVLSYIKLNEMKRILENNTDVLKQKGVFSQLEQMVATCEQKVKKNISKVLCEWYLMFVGQPIKQAEAAKIAFNSSKFTEKLNEAKENMNGQVNGVGGLYFIDYLDEMKNTNSSVYEIAQLYDDNTENESNNSQLVKSKEKVCVYNKKYLSNCENANKVLKTNPVISREFYLLAQKIYTQYKKLFDEAEYFYESDLMELDKTTEEECFNLVLCRMKDVKKKVSEIEKEISSTFEGELIKNHFKNATELLSQIESDKYYPFSCINLKERLEKVDATFVHTFEFIETTQPNINSICDKIDAYNLECKTKKEMLNKVNKDYLSYLNIIRKNNHTNPVKAREYYLLAQKIYIQNKKLFDEAEYFYENDLMELDRTIEEECFNLIIARMKSVSKRKAKMVKNIANNIDGNKLKNDFQNVIETLASIENETYYPFSCNALRDRLVQTNPKNEEVFNFVETTQPQLDAICEKINTINLQKKIENDRLEKEKKEKEEAEEAERQLMAKKIFEYNNEGYYLENLANFLEREFSHESPSFIHPYSKIAVIVKQAYLFTKTFVSVDNKDILRIKSLYENINKITLENKFSFDEIILLLGAESATYYSEHRYKHNHPKFDAVVHKTKFEKIIKLLENNKRDTKELKKKFMLARSKDKKPEEIEKENALLDYREINFQSHFKNYFTEDNEDENPEMVTLMKKYFNFCYNGNYTFTDKNIEIVNHLKKDFLEKLETVFGLQEEGYYDEAKNSLKDALIAKINLVEFLDFENITSQREKLWRTCQFVIKMEKILYSLGVAFEFFDLKYSDLPKVLQDEIKLYNSVMLIKACSVVQYVRFMNTLDNVHQVYLNYNNNLVLKLQSVIRTLATQDYDITRDPIVTEYVRQSMTETVVDKNNLVLYESESKYTENMLNMYKPILSDGVSLTSSKNKLFTLNAVSQFLLSNYAFFDEVTEFSRNVNATLLNKENFGFIPNIFNLITSTVAIVNRTPQSDDIWIKCPRYRWDYESHFTEEIKSIWTMEVKMAYNYRVLLINTNYSIVNYLLCKNWSSQYEYNILMINTITDLDSKPNFDFKTNENECYRTHMRWIVNNFGITESKRNYEIQMKSCVNAISGIISFAGYQLDRPKVFPSLNYFGASVPICKYTEHLTASEIETKIDSTMFVETFRVYFERMKEQERYYKQNSIMSNAIFEFLRDRIGQNFKEICVTNIEGLSNDFMKERYDQFVGIYADCVTLNNDDESFVVNKTANGFEVKAKLGENAIGNRLTFNYVFNKKYDKMGLSFDHGKCVKNENNVFVWTYKDYKAFDHTEELNYQFDQKDINLPKDLIVMISYIGKMELYYDLINKKVEEDIKHERMVNEHNRIQEMERLERERILWQHGITFF</sequence>
<feature type="coiled-coil region" evidence="1">
    <location>
        <begin position="174"/>
        <end position="253"/>
    </location>
</feature>
<dbReference type="Proteomes" id="UP000014680">
    <property type="component" value="Unassembled WGS sequence"/>
</dbReference>
<dbReference type="VEuPathDB" id="AmoebaDB:EIN_117300"/>
<keyword evidence="1" id="KW-0175">Coiled coil</keyword>
<dbReference type="EMBL" id="KB206391">
    <property type="protein sequence ID" value="ELP92206.1"/>
    <property type="molecule type" value="Genomic_DNA"/>
</dbReference>
<evidence type="ECO:0000256" key="1">
    <source>
        <dbReference type="SAM" id="Coils"/>
    </source>
</evidence>
<evidence type="ECO:0000256" key="2">
    <source>
        <dbReference type="SAM" id="MobiDB-lite"/>
    </source>
</evidence>
<protein>
    <submittedName>
        <fullName evidence="3">Centromeric protein E, putative</fullName>
    </submittedName>
</protein>
<evidence type="ECO:0000313" key="4">
    <source>
        <dbReference type="Proteomes" id="UP000014680"/>
    </source>
</evidence>
<dbReference type="KEGG" id="eiv:EIN_117300"/>
<organism evidence="3 4">
    <name type="scientific">Entamoeba invadens IP1</name>
    <dbReference type="NCBI Taxonomy" id="370355"/>
    <lineage>
        <taxon>Eukaryota</taxon>
        <taxon>Amoebozoa</taxon>
        <taxon>Evosea</taxon>
        <taxon>Archamoebae</taxon>
        <taxon>Mastigamoebida</taxon>
        <taxon>Entamoebidae</taxon>
        <taxon>Entamoeba</taxon>
    </lineage>
</organism>
<dbReference type="GeneID" id="14891257"/>
<dbReference type="RefSeq" id="XP_004258977.1">
    <property type="nucleotide sequence ID" value="XM_004258929.1"/>
</dbReference>